<accession>A0ABY3ENM3</accession>
<organism evidence="1 2">
    <name type="scientific">Cupriavidus campinensis</name>
    <dbReference type="NCBI Taxonomy" id="151783"/>
    <lineage>
        <taxon>Bacteria</taxon>
        <taxon>Pseudomonadati</taxon>
        <taxon>Pseudomonadota</taxon>
        <taxon>Betaproteobacteria</taxon>
        <taxon>Burkholderiales</taxon>
        <taxon>Burkholderiaceae</taxon>
        <taxon>Cupriavidus</taxon>
    </lineage>
</organism>
<evidence type="ECO:0000313" key="2">
    <source>
        <dbReference type="Proteomes" id="UP000318943"/>
    </source>
</evidence>
<evidence type="ECO:0000313" key="1">
    <source>
        <dbReference type="EMBL" id="TSP12556.1"/>
    </source>
</evidence>
<protein>
    <submittedName>
        <fullName evidence="1">Pilus assembly protein PilW</fullName>
    </submittedName>
</protein>
<sequence>MMVGMVLGLLASVLAITTFQVVRQAYANVADSVMMAERGHRALGIVAQLVRQAGWIPGQAALAPGHPAPTAPLEGHDDCGQPAIDLSAPCGARGRHYSDALRLRFSGSSSGETTTRPDGTMTDCGGHALAATAQPVDGVPASHHAAMNLLYIGLGSDGVPQLLCRYPRRQGRQMQAVTYTSGTLVRGVETMQLRYGVDQDGDGEADTYLRARDIRAQGDAGWHRVRTVQIGLVIRGDRATGQTTRPEPLTLLPALTHGDADEDLSFPPATRHAVRRRAFTATFRLRNPSPCLEALC</sequence>
<dbReference type="Pfam" id="PF16074">
    <property type="entry name" value="PilW"/>
    <property type="match status" value="1"/>
</dbReference>
<name>A0ABY3ENM3_9BURK</name>
<gene>
    <name evidence="1" type="ORF">FGG12_12745</name>
</gene>
<dbReference type="Proteomes" id="UP000318943">
    <property type="component" value="Unassembled WGS sequence"/>
</dbReference>
<reference evidence="1 2" key="1">
    <citation type="submission" date="2019-05" db="EMBL/GenBank/DDBJ databases">
        <title>Whole genome sequence analysis of Cupriavidus campinensis S14E4C strain.</title>
        <authorList>
            <person name="Abbaszade G."/>
            <person name="Szabo A."/>
            <person name="Toumi M."/>
            <person name="Toth E."/>
        </authorList>
    </citation>
    <scope>NUCLEOTIDE SEQUENCE [LARGE SCALE GENOMIC DNA]</scope>
    <source>
        <strain evidence="1 2">S14E4C</strain>
    </source>
</reference>
<comment type="caution">
    <text evidence="1">The sequence shown here is derived from an EMBL/GenBank/DDBJ whole genome shotgun (WGS) entry which is preliminary data.</text>
</comment>
<dbReference type="InterPro" id="IPR032092">
    <property type="entry name" value="PilW"/>
</dbReference>
<dbReference type="EMBL" id="VCIZ01000006">
    <property type="protein sequence ID" value="TSP12556.1"/>
    <property type="molecule type" value="Genomic_DNA"/>
</dbReference>
<keyword evidence="2" id="KW-1185">Reference proteome</keyword>
<proteinExistence type="predicted"/>